<name>A0A1D1XGG4_9ARAE</name>
<dbReference type="GO" id="GO:0048364">
    <property type="term" value="P:root development"/>
    <property type="evidence" value="ECO:0007669"/>
    <property type="project" value="InterPro"/>
</dbReference>
<dbReference type="Pfam" id="PF03087">
    <property type="entry name" value="BPS1"/>
    <property type="match status" value="1"/>
</dbReference>
<dbReference type="EMBL" id="GDJX01026431">
    <property type="protein sequence ID" value="JAT41505.1"/>
    <property type="molecule type" value="Transcribed_RNA"/>
</dbReference>
<keyword evidence="2" id="KW-0240">DNA-directed RNA polymerase</keyword>
<dbReference type="GO" id="GO:0000428">
    <property type="term" value="C:DNA-directed RNA polymerase complex"/>
    <property type="evidence" value="ECO:0007669"/>
    <property type="project" value="UniProtKB-KW"/>
</dbReference>
<reference evidence="2" key="1">
    <citation type="submission" date="2015-07" db="EMBL/GenBank/DDBJ databases">
        <title>Transcriptome Assembly of Anthurium amnicola.</title>
        <authorList>
            <person name="Suzuki J."/>
        </authorList>
    </citation>
    <scope>NUCLEOTIDE SEQUENCE</scope>
</reference>
<feature type="region of interest" description="Disordered" evidence="1">
    <location>
        <begin position="26"/>
        <end position="46"/>
    </location>
</feature>
<sequence length="321" mass="34762">TNATRSREEERASEREREMVVGGFRRSVSLPGGKPGWSPQRGGAQQEKSYHVRSTSLPCRSHPLISLLEDEVRTTRTWHSSSPAGPPSSPSAWLRSGLVRLELLHLALDDLLHLPQTRNSLLRSRRALPSGLADMLLDDFLCFVDAFGSFRAALVCAQELQAAAQAAVRRRDGPRLASVARSLRKAEKEVAGLALALRAMSASAELASENTPADVVELAGVLREVKSVTVSASVAVFRGTAAALSSATAAVAAPSWSPSWAALRRRLGLKKKSEEGEEWVRRASERLEALEEMAVGLESGSEKVFRSLINTRVSLLNILTP</sequence>
<keyword evidence="2" id="KW-0804">Transcription</keyword>
<dbReference type="InterPro" id="IPR004320">
    <property type="entry name" value="BPS1_pln"/>
</dbReference>
<protein>
    <submittedName>
        <fullName evidence="2">DNA-directed RNA polymerase subunit beta</fullName>
    </submittedName>
</protein>
<feature type="non-terminal residue" evidence="2">
    <location>
        <position position="1"/>
    </location>
</feature>
<dbReference type="GO" id="GO:0048367">
    <property type="term" value="P:shoot system development"/>
    <property type="evidence" value="ECO:0007669"/>
    <property type="project" value="InterPro"/>
</dbReference>
<dbReference type="AlphaFoldDB" id="A0A1D1XGG4"/>
<proteinExistence type="predicted"/>
<accession>A0A1D1XGG4</accession>
<evidence type="ECO:0000313" key="2">
    <source>
        <dbReference type="EMBL" id="JAT41505.1"/>
    </source>
</evidence>
<gene>
    <name evidence="2" type="primary">rpoC2_8</name>
    <name evidence="2" type="ORF">g.78994</name>
</gene>
<dbReference type="PANTHER" id="PTHR33070">
    <property type="entry name" value="OS06G0725500 PROTEIN"/>
    <property type="match status" value="1"/>
</dbReference>
<evidence type="ECO:0000256" key="1">
    <source>
        <dbReference type="SAM" id="MobiDB-lite"/>
    </source>
</evidence>
<dbReference type="PANTHER" id="PTHR33070:SF49">
    <property type="entry name" value="OS06G0725500 PROTEIN"/>
    <property type="match status" value="1"/>
</dbReference>
<organism evidence="2">
    <name type="scientific">Anthurium amnicola</name>
    <dbReference type="NCBI Taxonomy" id="1678845"/>
    <lineage>
        <taxon>Eukaryota</taxon>
        <taxon>Viridiplantae</taxon>
        <taxon>Streptophyta</taxon>
        <taxon>Embryophyta</taxon>
        <taxon>Tracheophyta</taxon>
        <taxon>Spermatophyta</taxon>
        <taxon>Magnoliopsida</taxon>
        <taxon>Liliopsida</taxon>
        <taxon>Araceae</taxon>
        <taxon>Pothoideae</taxon>
        <taxon>Potheae</taxon>
        <taxon>Anthurium</taxon>
    </lineage>
</organism>